<proteinExistence type="predicted"/>
<dbReference type="Proteomes" id="UP000706333">
    <property type="component" value="Unassembled WGS sequence"/>
</dbReference>
<keyword evidence="1" id="KW-0472">Membrane</keyword>
<accession>A0A934TMH3</accession>
<feature type="signal peptide" evidence="2">
    <location>
        <begin position="1"/>
        <end position="35"/>
    </location>
</feature>
<feature type="transmembrane region" description="Helical" evidence="1">
    <location>
        <begin position="230"/>
        <end position="247"/>
    </location>
</feature>
<evidence type="ECO:0008006" key="5">
    <source>
        <dbReference type="Google" id="ProtNLM"/>
    </source>
</evidence>
<keyword evidence="2" id="KW-0732">Signal</keyword>
<keyword evidence="1" id="KW-1133">Transmembrane helix</keyword>
<evidence type="ECO:0000256" key="2">
    <source>
        <dbReference type="SAM" id="SignalP"/>
    </source>
</evidence>
<reference evidence="3" key="2">
    <citation type="journal article" date="2020" name="Microorganisms">
        <title>Osmotic Adaptation and Compatible Solute Biosynthesis of Phototrophic Bacteria as Revealed from Genome Analyses.</title>
        <authorList>
            <person name="Imhoff J.F."/>
            <person name="Rahn T."/>
            <person name="Kunzel S."/>
            <person name="Keller A."/>
            <person name="Neulinger S.C."/>
        </authorList>
    </citation>
    <scope>NUCLEOTIDE SEQUENCE</scope>
    <source>
        <strain evidence="3">LMG 28126</strain>
    </source>
</reference>
<gene>
    <name evidence="3" type="ORF">CCR87_11190</name>
</gene>
<evidence type="ECO:0000256" key="1">
    <source>
        <dbReference type="SAM" id="Phobius"/>
    </source>
</evidence>
<feature type="chain" id="PRO_5037275474" description="VPLPA-CTERM protein sorting domain-containing protein" evidence="2">
    <location>
        <begin position="36"/>
        <end position="253"/>
    </location>
</feature>
<name>A0A934TMH3_9RHOB</name>
<comment type="caution">
    <text evidence="3">The sequence shown here is derived from an EMBL/GenBank/DDBJ whole genome shotgun (WGS) entry which is preliminary data.</text>
</comment>
<sequence>MTFNRTTMPTSTPLRRGLGAMAGLMMGLSALPAMAASCETTQVEFTVTQGDASIKGFCDSGNDSWNDTTEVFSLTGWVTAQKVEDGAAGPQGGTVPSFDAAPVSRGDGTWSISNPGAYADLVLVLKQASGFGAFRLDAGQALSGSWSTEGPGGSVGVLSHATLWYRPDGARIEIGLPGGDVCCPCGGVQTFSLLSTTSDCDVDDTGPIVRDDEVFPGTGGEGVGVVPLPAAGWMLLGGMGLLGGLGWRRSRRA</sequence>
<evidence type="ECO:0000313" key="3">
    <source>
        <dbReference type="EMBL" id="MBK5927882.1"/>
    </source>
</evidence>
<protein>
    <recommendedName>
        <fullName evidence="5">VPLPA-CTERM protein sorting domain-containing protein</fullName>
    </recommendedName>
</protein>
<dbReference type="EMBL" id="NHSD01000278">
    <property type="protein sequence ID" value="MBK5927882.1"/>
    <property type="molecule type" value="Genomic_DNA"/>
</dbReference>
<keyword evidence="4" id="KW-1185">Reference proteome</keyword>
<dbReference type="RefSeq" id="WP_201157633.1">
    <property type="nucleotide sequence ID" value="NZ_NHSD01000278.1"/>
</dbReference>
<dbReference type="AlphaFoldDB" id="A0A934TMH3"/>
<evidence type="ECO:0000313" key="4">
    <source>
        <dbReference type="Proteomes" id="UP000706333"/>
    </source>
</evidence>
<reference evidence="3" key="1">
    <citation type="submission" date="2017-05" db="EMBL/GenBank/DDBJ databases">
        <authorList>
            <person name="Imhoff J.F."/>
            <person name="Rahn T."/>
            <person name="Kuenzel S."/>
            <person name="Neulinger S.C."/>
        </authorList>
    </citation>
    <scope>NUCLEOTIDE SEQUENCE</scope>
    <source>
        <strain evidence="3">LMG 28126</strain>
    </source>
</reference>
<organism evidence="3 4">
    <name type="scientific">Rhodobaculum claviforme</name>
    <dbReference type="NCBI Taxonomy" id="1549854"/>
    <lineage>
        <taxon>Bacteria</taxon>
        <taxon>Pseudomonadati</taxon>
        <taxon>Pseudomonadota</taxon>
        <taxon>Alphaproteobacteria</taxon>
        <taxon>Rhodobacterales</taxon>
        <taxon>Paracoccaceae</taxon>
        <taxon>Rhodobaculum</taxon>
    </lineage>
</organism>
<keyword evidence="1" id="KW-0812">Transmembrane</keyword>